<comment type="caution">
    <text evidence="9">The sequence shown here is derived from an EMBL/GenBank/DDBJ whole genome shotgun (WGS) entry which is preliminary data.</text>
</comment>
<comment type="subcellular location">
    <subcellularLocation>
        <location evidence="1">Cytoplasm</location>
    </subcellularLocation>
</comment>
<evidence type="ECO:0000256" key="7">
    <source>
        <dbReference type="SAM" id="Coils"/>
    </source>
</evidence>
<keyword evidence="10" id="KW-1185">Reference proteome</keyword>
<evidence type="ECO:0000256" key="6">
    <source>
        <dbReference type="ARBA" id="ARBA00023306"/>
    </source>
</evidence>
<proteinExistence type="inferred from homology"/>
<feature type="compositionally biased region" description="Low complexity" evidence="8">
    <location>
        <begin position="181"/>
        <end position="209"/>
    </location>
</feature>
<dbReference type="Gene3D" id="1.20.5.620">
    <property type="entry name" value="F1F0 ATP synthase subunit B, membrane domain"/>
    <property type="match status" value="1"/>
</dbReference>
<feature type="region of interest" description="Disordered" evidence="8">
    <location>
        <begin position="161"/>
        <end position="248"/>
    </location>
</feature>
<evidence type="ECO:0000256" key="5">
    <source>
        <dbReference type="ARBA" id="ARBA00023054"/>
    </source>
</evidence>
<evidence type="ECO:0000313" key="9">
    <source>
        <dbReference type="EMBL" id="MCC2128294.1"/>
    </source>
</evidence>
<dbReference type="Pfam" id="PF05103">
    <property type="entry name" value="DivIVA"/>
    <property type="match status" value="1"/>
</dbReference>
<dbReference type="RefSeq" id="WP_302927700.1">
    <property type="nucleotide sequence ID" value="NZ_JAJEPW010000003.1"/>
</dbReference>
<dbReference type="InterPro" id="IPR007793">
    <property type="entry name" value="DivIVA_fam"/>
</dbReference>
<dbReference type="PANTHER" id="PTHR35794">
    <property type="entry name" value="CELL DIVISION PROTEIN DIVIVA"/>
    <property type="match status" value="1"/>
</dbReference>
<feature type="coiled-coil region" evidence="7">
    <location>
        <begin position="45"/>
        <end position="108"/>
    </location>
</feature>
<dbReference type="GO" id="GO:0005737">
    <property type="term" value="C:cytoplasm"/>
    <property type="evidence" value="ECO:0007669"/>
    <property type="project" value="UniProtKB-SubCell"/>
</dbReference>
<reference evidence="9" key="1">
    <citation type="submission" date="2021-10" db="EMBL/GenBank/DDBJ databases">
        <title>Anaerobic single-cell dispensing facilitates the cultivation of human gut bacteria.</title>
        <authorList>
            <person name="Afrizal A."/>
        </authorList>
    </citation>
    <scope>NUCLEOTIDE SEQUENCE</scope>
    <source>
        <strain evidence="9">CLA-AA-H272</strain>
    </source>
</reference>
<evidence type="ECO:0000256" key="8">
    <source>
        <dbReference type="SAM" id="MobiDB-lite"/>
    </source>
</evidence>
<dbReference type="InterPro" id="IPR019933">
    <property type="entry name" value="DivIVA_domain"/>
</dbReference>
<dbReference type="EMBL" id="JAJEPW010000003">
    <property type="protein sequence ID" value="MCC2128294.1"/>
    <property type="molecule type" value="Genomic_DNA"/>
</dbReference>
<dbReference type="Proteomes" id="UP001199319">
    <property type="component" value="Unassembled WGS sequence"/>
</dbReference>
<dbReference type="GO" id="GO:0051301">
    <property type="term" value="P:cell division"/>
    <property type="evidence" value="ECO:0007669"/>
    <property type="project" value="UniProtKB-KW"/>
</dbReference>
<comment type="similarity">
    <text evidence="2">Belongs to the DivIVA family.</text>
</comment>
<dbReference type="Gene3D" id="6.10.250.660">
    <property type="match status" value="1"/>
</dbReference>
<accession>A0AAE3ABW4</accession>
<dbReference type="NCBIfam" id="TIGR03544">
    <property type="entry name" value="DivI1A_domain"/>
    <property type="match status" value="1"/>
</dbReference>
<keyword evidence="3" id="KW-0963">Cytoplasm</keyword>
<keyword evidence="5 7" id="KW-0175">Coiled coil</keyword>
<gene>
    <name evidence="9" type="ORF">LKD37_01955</name>
</gene>
<name>A0AAE3ABW4_9FIRM</name>
<evidence type="ECO:0000256" key="1">
    <source>
        <dbReference type="ARBA" id="ARBA00004496"/>
    </source>
</evidence>
<evidence type="ECO:0000256" key="4">
    <source>
        <dbReference type="ARBA" id="ARBA00022618"/>
    </source>
</evidence>
<evidence type="ECO:0000256" key="3">
    <source>
        <dbReference type="ARBA" id="ARBA00022490"/>
    </source>
</evidence>
<evidence type="ECO:0000313" key="10">
    <source>
        <dbReference type="Proteomes" id="UP001199319"/>
    </source>
</evidence>
<protein>
    <submittedName>
        <fullName evidence="9">DivIVA domain-containing protein</fullName>
    </submittedName>
</protein>
<dbReference type="AlphaFoldDB" id="A0AAE3ABW4"/>
<keyword evidence="6" id="KW-0131">Cell cycle</keyword>
<sequence>MYTPQEVSEKTFPKSTGLTSGYNMTAVDEFLDGLTEDYTALYKDNTTLKAKLKMLAEKVEEYRATEDAMRSTLLAAQKMAAQMVADAQAEKEKTIADAQAQAEQILADARGEADVQARQLQQEIRDSWEKLATAQSETEDFIQRSRDLCAQQLAFLDSLPERNAPEQEDQEPENEAVTLTAPEENAVPVADAEPVPQEEAPQPESAAEPEPQPEFQEKKEEESPFPLDFKLNLEDLQFGRNYNGGDRR</sequence>
<evidence type="ECO:0000256" key="2">
    <source>
        <dbReference type="ARBA" id="ARBA00009008"/>
    </source>
</evidence>
<keyword evidence="4" id="KW-0132">Cell division</keyword>
<organism evidence="9 10">
    <name type="scientific">Brotocaccenecus cirricatena</name>
    <dbReference type="NCBI Taxonomy" id="3064195"/>
    <lineage>
        <taxon>Bacteria</taxon>
        <taxon>Bacillati</taxon>
        <taxon>Bacillota</taxon>
        <taxon>Clostridia</taxon>
        <taxon>Eubacteriales</taxon>
        <taxon>Oscillospiraceae</taxon>
        <taxon>Brotocaccenecus</taxon>
    </lineage>
</organism>
<dbReference type="PANTHER" id="PTHR35794:SF2">
    <property type="entry name" value="CELL DIVISION PROTEIN DIVIVA"/>
    <property type="match status" value="1"/>
</dbReference>